<evidence type="ECO:0000313" key="3">
    <source>
        <dbReference type="Proteomes" id="UP000231932"/>
    </source>
</evidence>
<dbReference type="AlphaFoldDB" id="A0A2K8N5Q7"/>
<gene>
    <name evidence="2" type="ORF">CVV65_06775</name>
</gene>
<keyword evidence="3" id="KW-1185">Reference proteome</keyword>
<organism evidence="2 3">
    <name type="scientific">Kyrpidia spormannii</name>
    <dbReference type="NCBI Taxonomy" id="2055160"/>
    <lineage>
        <taxon>Bacteria</taxon>
        <taxon>Bacillati</taxon>
        <taxon>Bacillota</taxon>
        <taxon>Bacilli</taxon>
        <taxon>Bacillales</taxon>
        <taxon>Alicyclobacillaceae</taxon>
        <taxon>Kyrpidia</taxon>
    </lineage>
</organism>
<dbReference type="InterPro" id="IPR016571">
    <property type="entry name" value="Spore_coat_assembly_CotJB"/>
</dbReference>
<dbReference type="Proteomes" id="UP000231932">
    <property type="component" value="Chromosome"/>
</dbReference>
<dbReference type="EMBL" id="CP024955">
    <property type="protein sequence ID" value="ATY84674.1"/>
    <property type="molecule type" value="Genomic_DNA"/>
</dbReference>
<protein>
    <submittedName>
        <fullName evidence="2">Spore coat protein CotJB</fullName>
    </submittedName>
</protein>
<name>A0A2K8N5Q7_9BACL</name>
<proteinExistence type="predicted"/>
<dbReference type="KEGG" id="kyr:CVV65_06775"/>
<dbReference type="OrthoDB" id="9804099at2"/>
<sequence>MKPPVPEEYYQWLEQLQTVDFVLMELHLYLDTHPGDVQALQQYRAWNERRKAIAAGFETRFGPLTAGGNGRSAHHWEWVESPWPWQV</sequence>
<accession>A0A2K8N5Q7</accession>
<keyword evidence="2" id="KW-0946">Virion</keyword>
<keyword evidence="2" id="KW-0167">Capsid protein</keyword>
<dbReference type="RefSeq" id="WP_100667488.1">
    <property type="nucleotide sequence ID" value="NZ_CP024955.1"/>
</dbReference>
<reference evidence="3" key="1">
    <citation type="submission" date="2017-11" db="EMBL/GenBank/DDBJ databases">
        <title>Complete Genome Sequence of Kyrpidia sp. Strain EA-1, a thermophilic, hydrogen-oxidizing Bacterium, isolated from the Azores.</title>
        <authorList>
            <person name="Reiner J.E."/>
            <person name="Lapp C.J."/>
            <person name="Bunk B."/>
            <person name="Gescher J."/>
        </authorList>
    </citation>
    <scope>NUCLEOTIDE SEQUENCE [LARGE SCALE GENOMIC DNA]</scope>
    <source>
        <strain evidence="3">EA-1</strain>
    </source>
</reference>
<dbReference type="InterPro" id="IPR024207">
    <property type="entry name" value="CotJB_dom"/>
</dbReference>
<dbReference type="Pfam" id="PF12652">
    <property type="entry name" value="CotJB"/>
    <property type="match status" value="1"/>
</dbReference>
<evidence type="ECO:0000313" key="2">
    <source>
        <dbReference type="EMBL" id="ATY84674.1"/>
    </source>
</evidence>
<evidence type="ECO:0000259" key="1">
    <source>
        <dbReference type="Pfam" id="PF12652"/>
    </source>
</evidence>
<dbReference type="PIRSF" id="PIRSF010606">
    <property type="entry name" value="Spore_coat_CotJB"/>
    <property type="match status" value="1"/>
</dbReference>
<feature type="domain" description="Protein CotJB" evidence="1">
    <location>
        <begin position="11"/>
        <end position="86"/>
    </location>
</feature>